<gene>
    <name evidence="6" type="ORF">SacxiDRAFT_2685</name>
</gene>
<keyword evidence="7" id="KW-1185">Reference proteome</keyword>
<feature type="compositionally biased region" description="Low complexity" evidence="3">
    <location>
        <begin position="133"/>
        <end position="154"/>
    </location>
</feature>
<evidence type="ECO:0000256" key="2">
    <source>
        <dbReference type="ARBA" id="ARBA00022801"/>
    </source>
</evidence>
<sequence length="224" mass="22923">MAYRGKHRKPSAASRNLARVAVAGIAVGAPLTIAATPAQADSVNWDAIAECESGGDWSINTGNGYYGGLQFSLSTWQAYGGTGMPHETSREQQIAIAERVLDGQGIGAWPVCGSRGYTGGSYEGTNTEGAAPSTGSGNSTGSGSSSEPAQEADPAPAPAPEPAAPASVAKSNPEGDYVVKKGDTLSEIAKEKNVEGGYLELVELNDGYISNPDYIVVGQKIATK</sequence>
<dbReference type="SUPFAM" id="SSF53955">
    <property type="entry name" value="Lysozyme-like"/>
    <property type="match status" value="1"/>
</dbReference>
<dbReference type="HOGENOM" id="CLU_045108_0_1_11"/>
<dbReference type="eggNOG" id="COG1388">
    <property type="taxonomic scope" value="Bacteria"/>
</dbReference>
<dbReference type="SMART" id="SM00257">
    <property type="entry name" value="LysM"/>
    <property type="match status" value="1"/>
</dbReference>
<dbReference type="InterPro" id="IPR018392">
    <property type="entry name" value="LysM"/>
</dbReference>
<dbReference type="Pfam" id="PF06737">
    <property type="entry name" value="Transglycosylas"/>
    <property type="match status" value="1"/>
</dbReference>
<dbReference type="CDD" id="cd13925">
    <property type="entry name" value="RPF"/>
    <property type="match status" value="1"/>
</dbReference>
<keyword evidence="4" id="KW-0732">Signal</keyword>
<feature type="domain" description="LysM" evidence="5">
    <location>
        <begin position="175"/>
        <end position="223"/>
    </location>
</feature>
<dbReference type="STRING" id="882086.SacxiDRAFT_2685"/>
<keyword evidence="2" id="KW-0378">Hydrolase</keyword>
<dbReference type="EMBL" id="JH636049">
    <property type="protein sequence ID" value="EID54905.1"/>
    <property type="molecule type" value="Genomic_DNA"/>
</dbReference>
<evidence type="ECO:0000256" key="4">
    <source>
        <dbReference type="SAM" id="SignalP"/>
    </source>
</evidence>
<dbReference type="SUPFAM" id="SSF54106">
    <property type="entry name" value="LysM domain"/>
    <property type="match status" value="1"/>
</dbReference>
<dbReference type="GO" id="GO:0016787">
    <property type="term" value="F:hydrolase activity"/>
    <property type="evidence" value="ECO:0007669"/>
    <property type="project" value="UniProtKB-KW"/>
</dbReference>
<dbReference type="InterPro" id="IPR052196">
    <property type="entry name" value="Bact_Kbp"/>
</dbReference>
<organism evidence="6 7">
    <name type="scientific">Saccharomonospora xinjiangensis XJ-54</name>
    <dbReference type="NCBI Taxonomy" id="882086"/>
    <lineage>
        <taxon>Bacteria</taxon>
        <taxon>Bacillati</taxon>
        <taxon>Actinomycetota</taxon>
        <taxon>Actinomycetes</taxon>
        <taxon>Pseudonocardiales</taxon>
        <taxon>Pseudonocardiaceae</taxon>
        <taxon>Saccharomonospora</taxon>
    </lineage>
</organism>
<name>I0V452_9PSEU</name>
<dbReference type="Gene3D" id="1.10.530.10">
    <property type="match status" value="1"/>
</dbReference>
<evidence type="ECO:0000313" key="6">
    <source>
        <dbReference type="EMBL" id="EID54905.1"/>
    </source>
</evidence>
<evidence type="ECO:0000259" key="5">
    <source>
        <dbReference type="PROSITE" id="PS51782"/>
    </source>
</evidence>
<dbReference type="Gene3D" id="3.10.350.10">
    <property type="entry name" value="LysM domain"/>
    <property type="match status" value="1"/>
</dbReference>
<dbReference type="InterPro" id="IPR010618">
    <property type="entry name" value="RPF"/>
</dbReference>
<comment type="similarity">
    <text evidence="1">Belongs to the transglycosylase family. Rpf subfamily.</text>
</comment>
<dbReference type="PROSITE" id="PS51782">
    <property type="entry name" value="LYSM"/>
    <property type="match status" value="1"/>
</dbReference>
<dbReference type="InterPro" id="IPR023346">
    <property type="entry name" value="Lysozyme-like_dom_sf"/>
</dbReference>
<dbReference type="PANTHER" id="PTHR34700:SF4">
    <property type="entry name" value="PHAGE-LIKE ELEMENT PBSX PROTEIN XKDP"/>
    <property type="match status" value="1"/>
</dbReference>
<dbReference type="Pfam" id="PF01476">
    <property type="entry name" value="LysM"/>
    <property type="match status" value="1"/>
</dbReference>
<evidence type="ECO:0000313" key="7">
    <source>
        <dbReference type="Proteomes" id="UP000004691"/>
    </source>
</evidence>
<protein>
    <submittedName>
        <fullName evidence="6">Transglycosylase family protein</fullName>
    </submittedName>
</protein>
<evidence type="ECO:0000256" key="3">
    <source>
        <dbReference type="SAM" id="MobiDB-lite"/>
    </source>
</evidence>
<feature type="region of interest" description="Disordered" evidence="3">
    <location>
        <begin position="123"/>
        <end position="177"/>
    </location>
</feature>
<reference evidence="6 7" key="1">
    <citation type="submission" date="2012-01" db="EMBL/GenBank/DDBJ databases">
        <title>Improved High-Quality Draft sequence of Saccharomonospora xinjiangensis XJ-54.</title>
        <authorList>
            <consortium name="US DOE Joint Genome Institute"/>
            <person name="Lucas S."/>
            <person name="Han J."/>
            <person name="Lapidus A."/>
            <person name="Cheng J.-F."/>
            <person name="Goodwin L."/>
            <person name="Pitluck S."/>
            <person name="Peters L."/>
            <person name="Mikhailova N."/>
            <person name="Teshima H."/>
            <person name="Detter J.C."/>
            <person name="Han C."/>
            <person name="Tapia R."/>
            <person name="Land M."/>
            <person name="Hauser L."/>
            <person name="Kyrpides N."/>
            <person name="Ivanova N."/>
            <person name="Pagani I."/>
            <person name="Brambilla E.-M."/>
            <person name="Klenk H.-P."/>
            <person name="Woyke T."/>
        </authorList>
    </citation>
    <scope>NUCLEOTIDE SEQUENCE [LARGE SCALE GENOMIC DNA]</scope>
    <source>
        <strain evidence="6 7">XJ-54</strain>
    </source>
</reference>
<accession>I0V452</accession>
<dbReference type="AlphaFoldDB" id="I0V452"/>
<proteinExistence type="inferred from homology"/>
<dbReference type="Proteomes" id="UP000004691">
    <property type="component" value="Unassembled WGS sequence"/>
</dbReference>
<dbReference type="PANTHER" id="PTHR34700">
    <property type="entry name" value="POTASSIUM BINDING PROTEIN KBP"/>
    <property type="match status" value="1"/>
</dbReference>
<feature type="chain" id="PRO_5003634741" evidence="4">
    <location>
        <begin position="41"/>
        <end position="224"/>
    </location>
</feature>
<dbReference type="CDD" id="cd00118">
    <property type="entry name" value="LysM"/>
    <property type="match status" value="1"/>
</dbReference>
<dbReference type="InterPro" id="IPR036779">
    <property type="entry name" value="LysM_dom_sf"/>
</dbReference>
<feature type="signal peptide" evidence="4">
    <location>
        <begin position="1"/>
        <end position="40"/>
    </location>
</feature>
<dbReference type="OrthoDB" id="1404170at2"/>
<evidence type="ECO:0000256" key="1">
    <source>
        <dbReference type="ARBA" id="ARBA00010830"/>
    </source>
</evidence>
<dbReference type="RefSeq" id="WP_006239051.1">
    <property type="nucleotide sequence ID" value="NZ_JH636049.1"/>
</dbReference>